<comment type="subcellular location">
    <subcellularLocation>
        <location evidence="1">Cell membrane</location>
        <topology evidence="1">Multi-pass membrane protein</topology>
    </subcellularLocation>
</comment>
<evidence type="ECO:0000256" key="7">
    <source>
        <dbReference type="SAM" id="Phobius"/>
    </source>
</evidence>
<evidence type="ECO:0000313" key="9">
    <source>
        <dbReference type="EMBL" id="RHF83468.1"/>
    </source>
</evidence>
<dbReference type="InterPro" id="IPR048279">
    <property type="entry name" value="MdtK-like"/>
</dbReference>
<keyword evidence="4 7" id="KW-0812">Transmembrane</keyword>
<evidence type="ECO:0000313" key="8">
    <source>
        <dbReference type="EMBL" id="RHE91373.1"/>
    </source>
</evidence>
<feature type="transmembrane region" description="Helical" evidence="7">
    <location>
        <begin position="379"/>
        <end position="401"/>
    </location>
</feature>
<keyword evidence="2" id="KW-0813">Transport</keyword>
<dbReference type="NCBIfam" id="TIGR00797">
    <property type="entry name" value="matE"/>
    <property type="match status" value="1"/>
</dbReference>
<evidence type="ECO:0000256" key="2">
    <source>
        <dbReference type="ARBA" id="ARBA00022448"/>
    </source>
</evidence>
<feature type="transmembrane region" description="Helical" evidence="7">
    <location>
        <begin position="161"/>
        <end position="182"/>
    </location>
</feature>
<feature type="transmembrane region" description="Helical" evidence="7">
    <location>
        <begin position="93"/>
        <end position="118"/>
    </location>
</feature>
<dbReference type="Proteomes" id="UP000283701">
    <property type="component" value="Unassembled WGS sequence"/>
</dbReference>
<evidence type="ECO:0000256" key="1">
    <source>
        <dbReference type="ARBA" id="ARBA00004651"/>
    </source>
</evidence>
<keyword evidence="3" id="KW-1003">Cell membrane</keyword>
<dbReference type="GO" id="GO:0042910">
    <property type="term" value="F:xenobiotic transmembrane transporter activity"/>
    <property type="evidence" value="ECO:0007669"/>
    <property type="project" value="InterPro"/>
</dbReference>
<name>A0A3R6C7K9_9FIRM</name>
<dbReference type="InterPro" id="IPR047135">
    <property type="entry name" value="YsiQ"/>
</dbReference>
<dbReference type="Proteomes" id="UP000286271">
    <property type="component" value="Unassembled WGS sequence"/>
</dbReference>
<evidence type="ECO:0000256" key="4">
    <source>
        <dbReference type="ARBA" id="ARBA00022692"/>
    </source>
</evidence>
<evidence type="ECO:0000313" key="11">
    <source>
        <dbReference type="Proteomes" id="UP000286271"/>
    </source>
</evidence>
<dbReference type="GO" id="GO:0005886">
    <property type="term" value="C:plasma membrane"/>
    <property type="evidence" value="ECO:0007669"/>
    <property type="project" value="UniProtKB-SubCell"/>
</dbReference>
<dbReference type="AlphaFoldDB" id="A0A3R6C7K9"/>
<reference evidence="10 11" key="1">
    <citation type="submission" date="2018-08" db="EMBL/GenBank/DDBJ databases">
        <title>A genome reference for cultivated species of the human gut microbiota.</title>
        <authorList>
            <person name="Zou Y."/>
            <person name="Xue W."/>
            <person name="Luo G."/>
        </authorList>
    </citation>
    <scope>NUCLEOTIDE SEQUENCE [LARGE SCALE GENOMIC DNA]</scope>
    <source>
        <strain evidence="9 10">AM23-23AC</strain>
        <strain evidence="8 11">AM27-11</strain>
    </source>
</reference>
<evidence type="ECO:0000313" key="10">
    <source>
        <dbReference type="Proteomes" id="UP000283701"/>
    </source>
</evidence>
<protein>
    <submittedName>
        <fullName evidence="8">MATE family efflux transporter</fullName>
    </submittedName>
</protein>
<comment type="caution">
    <text evidence="8">The sequence shown here is derived from an EMBL/GenBank/DDBJ whole genome shotgun (WGS) entry which is preliminary data.</text>
</comment>
<dbReference type="Pfam" id="PF01554">
    <property type="entry name" value="MatE"/>
    <property type="match status" value="2"/>
</dbReference>
<accession>A0A3R6C7K9</accession>
<feature type="transmembrane region" description="Helical" evidence="7">
    <location>
        <begin position="313"/>
        <end position="339"/>
    </location>
</feature>
<feature type="transmembrane region" description="Helical" evidence="7">
    <location>
        <begin position="12"/>
        <end position="32"/>
    </location>
</feature>
<dbReference type="PIRSF" id="PIRSF006603">
    <property type="entry name" value="DinF"/>
    <property type="match status" value="1"/>
</dbReference>
<gene>
    <name evidence="9" type="ORF">DW654_10515</name>
    <name evidence="8" type="ORF">DW707_16505</name>
</gene>
<dbReference type="InterPro" id="IPR002528">
    <property type="entry name" value="MATE_fam"/>
</dbReference>
<dbReference type="PANTHER" id="PTHR42925:SF2">
    <property type="entry name" value="NA+ DRIVEN MULTIDRUG EFFLUX PUMP"/>
    <property type="match status" value="1"/>
</dbReference>
<dbReference type="PANTHER" id="PTHR42925">
    <property type="entry name" value="MULTIDRUG AND TOXIN EFFLUX PROTEIN MATE FAMILY"/>
    <property type="match status" value="1"/>
</dbReference>
<organism evidence="8 11">
    <name type="scientific">Roseburia inulinivorans</name>
    <dbReference type="NCBI Taxonomy" id="360807"/>
    <lineage>
        <taxon>Bacteria</taxon>
        <taxon>Bacillati</taxon>
        <taxon>Bacillota</taxon>
        <taxon>Clostridia</taxon>
        <taxon>Lachnospirales</taxon>
        <taxon>Lachnospiraceae</taxon>
        <taxon>Roseburia</taxon>
    </lineage>
</organism>
<keyword evidence="6 7" id="KW-0472">Membrane</keyword>
<dbReference type="EMBL" id="QSKW01000040">
    <property type="protein sequence ID" value="RHE91373.1"/>
    <property type="molecule type" value="Genomic_DNA"/>
</dbReference>
<dbReference type="EMBL" id="QRHP01000011">
    <property type="protein sequence ID" value="RHF83468.1"/>
    <property type="molecule type" value="Genomic_DNA"/>
</dbReference>
<evidence type="ECO:0000256" key="6">
    <source>
        <dbReference type="ARBA" id="ARBA00023136"/>
    </source>
</evidence>
<feature type="transmembrane region" description="Helical" evidence="7">
    <location>
        <begin position="52"/>
        <end position="72"/>
    </location>
</feature>
<evidence type="ECO:0000256" key="5">
    <source>
        <dbReference type="ARBA" id="ARBA00022989"/>
    </source>
</evidence>
<proteinExistence type="predicted"/>
<dbReference type="GO" id="GO:0015297">
    <property type="term" value="F:antiporter activity"/>
    <property type="evidence" value="ECO:0007669"/>
    <property type="project" value="InterPro"/>
</dbReference>
<dbReference type="CDD" id="cd13134">
    <property type="entry name" value="MATE_like_8"/>
    <property type="match status" value="1"/>
</dbReference>
<feature type="transmembrane region" description="Helical" evidence="7">
    <location>
        <begin position="188"/>
        <end position="208"/>
    </location>
</feature>
<evidence type="ECO:0000256" key="3">
    <source>
        <dbReference type="ARBA" id="ARBA00022475"/>
    </source>
</evidence>
<sequence>MNGKRRLKMKQLTRLFIPICLETLFYMLSGMVDTLMLSAVGDYAVGAVGTANSYIGIFIIMFSIISSGMVSVMTQNIGAGRPGVAYQARQLGLLFNAVAGVLMAVFLFSGAGAILRMVGIADALYEPALIYLKIVGGGCILNAVIPIFSSYLRAFGYTKQPLYATIVGNIANFVMNAVFLFVLHKGVAGVAAATVISKILNLCIVLYFSHKLISAKNSTERIANKTVLGQIVKVGLPSACETALYNVAMMLVIRFLNQMDAEGLNVTARSYTATISNFSYCVGAALAQANAIMTGWHIGAGELEECDRGTKRAAFVGVCVAVCMETAIVLGSGFIMPLFTDNPEMTALVRKLLAIDIVLEIGRVTNLVFGQALKTSGDAVFPAVIAAVFMFVFAVGGTWLFGISMGLMAVGAYIGLASDECVRAVGMVWRWKTGKWRTKKLV</sequence>
<feature type="transmembrane region" description="Helical" evidence="7">
    <location>
        <begin position="130"/>
        <end position="149"/>
    </location>
</feature>
<keyword evidence="5 7" id="KW-1133">Transmembrane helix</keyword>